<feature type="region of interest" description="Disordered" evidence="1">
    <location>
        <begin position="19"/>
        <end position="42"/>
    </location>
</feature>
<evidence type="ECO:0000313" key="3">
    <source>
        <dbReference type="Proteomes" id="UP000198460"/>
    </source>
</evidence>
<name>A0A238H3G0_9BURK</name>
<proteinExistence type="predicted"/>
<reference evidence="2 3" key="1">
    <citation type="submission" date="2017-04" db="EMBL/GenBank/DDBJ databases">
        <authorList>
            <person name="Afonso C.L."/>
            <person name="Miller P.J."/>
            <person name="Scott M.A."/>
            <person name="Spackman E."/>
            <person name="Goraichik I."/>
            <person name="Dimitrov K.M."/>
            <person name="Suarez D.L."/>
            <person name="Swayne D.E."/>
        </authorList>
    </citation>
    <scope>NUCLEOTIDE SEQUENCE [LARGE SCALE GENOMIC DNA]</scope>
    <source>
        <strain evidence="2">LMG 28154</strain>
    </source>
</reference>
<gene>
    <name evidence="2" type="ORF">BSIN_3043</name>
</gene>
<protein>
    <submittedName>
        <fullName evidence="2">Uncharacterized protein</fullName>
    </submittedName>
</protein>
<evidence type="ECO:0000256" key="1">
    <source>
        <dbReference type="SAM" id="MobiDB-lite"/>
    </source>
</evidence>
<accession>A0A238H3G0</accession>
<evidence type="ECO:0000313" key="2">
    <source>
        <dbReference type="EMBL" id="SMF99856.1"/>
    </source>
</evidence>
<sequence length="42" mass="5004">MKNNFRLLLDRSRRFEMAGESGYSRAVREDSARWAPRSAMQR</sequence>
<dbReference type="AlphaFoldDB" id="A0A238H3G0"/>
<dbReference type="Proteomes" id="UP000198460">
    <property type="component" value="Unassembled WGS sequence"/>
</dbReference>
<dbReference type="EMBL" id="FXAN01000045">
    <property type="protein sequence ID" value="SMF99856.1"/>
    <property type="molecule type" value="Genomic_DNA"/>
</dbReference>
<organism evidence="2 3">
    <name type="scientific">Burkholderia singularis</name>
    <dbReference type="NCBI Taxonomy" id="1503053"/>
    <lineage>
        <taxon>Bacteria</taxon>
        <taxon>Pseudomonadati</taxon>
        <taxon>Pseudomonadota</taxon>
        <taxon>Betaproteobacteria</taxon>
        <taxon>Burkholderiales</taxon>
        <taxon>Burkholderiaceae</taxon>
        <taxon>Burkholderia</taxon>
        <taxon>pseudomallei group</taxon>
    </lineage>
</organism>